<evidence type="ECO:0000256" key="1">
    <source>
        <dbReference type="SAM" id="MobiDB-lite"/>
    </source>
</evidence>
<protein>
    <submittedName>
        <fullName evidence="2">Uncharacterized protein</fullName>
    </submittedName>
</protein>
<organism evidence="2 3">
    <name type="scientific">Pleurodeles waltl</name>
    <name type="common">Iberian ribbed newt</name>
    <dbReference type="NCBI Taxonomy" id="8319"/>
    <lineage>
        <taxon>Eukaryota</taxon>
        <taxon>Metazoa</taxon>
        <taxon>Chordata</taxon>
        <taxon>Craniata</taxon>
        <taxon>Vertebrata</taxon>
        <taxon>Euteleostomi</taxon>
        <taxon>Amphibia</taxon>
        <taxon>Batrachia</taxon>
        <taxon>Caudata</taxon>
        <taxon>Salamandroidea</taxon>
        <taxon>Salamandridae</taxon>
        <taxon>Pleurodelinae</taxon>
        <taxon>Pleurodeles</taxon>
    </lineage>
</organism>
<comment type="caution">
    <text evidence="2">The sequence shown here is derived from an EMBL/GenBank/DDBJ whole genome shotgun (WGS) entry which is preliminary data.</text>
</comment>
<feature type="region of interest" description="Disordered" evidence="1">
    <location>
        <begin position="25"/>
        <end position="105"/>
    </location>
</feature>
<proteinExistence type="predicted"/>
<evidence type="ECO:0000313" key="3">
    <source>
        <dbReference type="Proteomes" id="UP001066276"/>
    </source>
</evidence>
<name>A0AAV7MZ54_PLEWA</name>
<dbReference type="EMBL" id="JANPWB010000013">
    <property type="protein sequence ID" value="KAJ1109051.1"/>
    <property type="molecule type" value="Genomic_DNA"/>
</dbReference>
<reference evidence="2" key="1">
    <citation type="journal article" date="2022" name="bioRxiv">
        <title>Sequencing and chromosome-scale assembly of the giantPleurodeles waltlgenome.</title>
        <authorList>
            <person name="Brown T."/>
            <person name="Elewa A."/>
            <person name="Iarovenko S."/>
            <person name="Subramanian E."/>
            <person name="Araus A.J."/>
            <person name="Petzold A."/>
            <person name="Susuki M."/>
            <person name="Suzuki K.-i.T."/>
            <person name="Hayashi T."/>
            <person name="Toyoda A."/>
            <person name="Oliveira C."/>
            <person name="Osipova E."/>
            <person name="Leigh N.D."/>
            <person name="Simon A."/>
            <person name="Yun M.H."/>
        </authorList>
    </citation>
    <scope>NUCLEOTIDE SEQUENCE</scope>
    <source>
        <strain evidence="2">20211129_DDA</strain>
        <tissue evidence="2">Liver</tissue>
    </source>
</reference>
<dbReference type="AlphaFoldDB" id="A0AAV7MZ54"/>
<keyword evidence="3" id="KW-1185">Reference proteome</keyword>
<evidence type="ECO:0000313" key="2">
    <source>
        <dbReference type="EMBL" id="KAJ1109051.1"/>
    </source>
</evidence>
<accession>A0AAV7MZ54</accession>
<dbReference type="Proteomes" id="UP001066276">
    <property type="component" value="Chromosome 9"/>
</dbReference>
<feature type="region of interest" description="Disordered" evidence="1">
    <location>
        <begin position="136"/>
        <end position="161"/>
    </location>
</feature>
<sequence length="161" mass="17495">MRNVFRSTLGSIVRTGTHRDAFWCPGAAEEDEEDRRDPFSAADDSYGDSHQQQPKGDDTGGISVTPGSEDQEAETAPARPRSRKSVAFTGCSQHPVPSAPGALKTPLGFTLKPLRNAPMTNAFRSTLGSIVRRGTHSGIRAQQSRTRKTDGTPFRQRMTPV</sequence>
<gene>
    <name evidence="2" type="ORF">NDU88_006420</name>
</gene>